<dbReference type="EMBL" id="JAPFQI010000001">
    <property type="protein sequence ID" value="MCW8084413.1"/>
    <property type="molecule type" value="Genomic_DNA"/>
</dbReference>
<name>A0ABT3NRD3_9PROT</name>
<sequence>MDRAAVLAALRARVARHSLAPEAGEIPLAPGLPGIARAAVHEIRATSIGSGTAFSAMVLGRSGGTVLWISDDLLHAPWPPGLAALGLTPDRLVLAQASRPMDALWAMEEALRSPAISGVLLLGGAEPDLSAQRRLQLAAAAGGGVGLILRTEEEPPLAGTASRWRVGGIAGIGGLADPRWSLELLRVRAGRPVGPWAVTWRASSGEIELDEETTAALLQTKAG</sequence>
<organism evidence="1 2">
    <name type="scientific">Sabulicella glaciei</name>
    <dbReference type="NCBI Taxonomy" id="2984948"/>
    <lineage>
        <taxon>Bacteria</taxon>
        <taxon>Pseudomonadati</taxon>
        <taxon>Pseudomonadota</taxon>
        <taxon>Alphaproteobacteria</taxon>
        <taxon>Acetobacterales</taxon>
        <taxon>Acetobacteraceae</taxon>
        <taxon>Sabulicella</taxon>
    </lineage>
</organism>
<dbReference type="RefSeq" id="WP_301588011.1">
    <property type="nucleotide sequence ID" value="NZ_JAPFQI010000001.1"/>
</dbReference>
<evidence type="ECO:0008006" key="3">
    <source>
        <dbReference type="Google" id="ProtNLM"/>
    </source>
</evidence>
<comment type="caution">
    <text evidence="1">The sequence shown here is derived from an EMBL/GenBank/DDBJ whole genome shotgun (WGS) entry which is preliminary data.</text>
</comment>
<dbReference type="InterPro" id="IPR027417">
    <property type="entry name" value="P-loop_NTPase"/>
</dbReference>
<proteinExistence type="predicted"/>
<dbReference type="Gene3D" id="3.40.50.300">
    <property type="entry name" value="P-loop containing nucleotide triphosphate hydrolases"/>
    <property type="match status" value="1"/>
</dbReference>
<dbReference type="SUPFAM" id="SSF52540">
    <property type="entry name" value="P-loop containing nucleoside triphosphate hydrolases"/>
    <property type="match status" value="1"/>
</dbReference>
<gene>
    <name evidence="1" type="ORF">OF850_02125</name>
</gene>
<accession>A0ABT3NRD3</accession>
<protein>
    <recommendedName>
        <fullName evidence="3">Protein ImuA</fullName>
    </recommendedName>
</protein>
<dbReference type="Proteomes" id="UP001526430">
    <property type="component" value="Unassembled WGS sequence"/>
</dbReference>
<keyword evidence="2" id="KW-1185">Reference proteome</keyword>
<evidence type="ECO:0000313" key="1">
    <source>
        <dbReference type="EMBL" id="MCW8084413.1"/>
    </source>
</evidence>
<reference evidence="1 2" key="1">
    <citation type="submission" date="2022-10" db="EMBL/GenBank/DDBJ databases">
        <title>Roseococcus glaciei nov., sp. nov., isolated from glacier.</title>
        <authorList>
            <person name="Liu Q."/>
            <person name="Xin Y.-H."/>
        </authorList>
    </citation>
    <scope>NUCLEOTIDE SEQUENCE [LARGE SCALE GENOMIC DNA]</scope>
    <source>
        <strain evidence="1 2">MDT2-1-1</strain>
    </source>
</reference>
<evidence type="ECO:0000313" key="2">
    <source>
        <dbReference type="Proteomes" id="UP001526430"/>
    </source>
</evidence>